<dbReference type="CDD" id="cd08977">
    <property type="entry name" value="SusD"/>
    <property type="match status" value="1"/>
</dbReference>
<feature type="domain" description="RagB/SusD" evidence="6">
    <location>
        <begin position="365"/>
        <end position="507"/>
    </location>
</feature>
<evidence type="ECO:0000256" key="1">
    <source>
        <dbReference type="ARBA" id="ARBA00004442"/>
    </source>
</evidence>
<dbReference type="Proteomes" id="UP000233782">
    <property type="component" value="Unassembled WGS sequence"/>
</dbReference>
<comment type="caution">
    <text evidence="8">The sequence shown here is derived from an EMBL/GenBank/DDBJ whole genome shotgun (WGS) entry which is preliminary data.</text>
</comment>
<dbReference type="InterPro" id="IPR011990">
    <property type="entry name" value="TPR-like_helical_dom_sf"/>
</dbReference>
<dbReference type="Pfam" id="PF14322">
    <property type="entry name" value="SusD-like_3"/>
    <property type="match status" value="1"/>
</dbReference>
<keyword evidence="3" id="KW-0732">Signal</keyword>
<accession>A0A2N3U8A4</accession>
<evidence type="ECO:0000259" key="6">
    <source>
        <dbReference type="Pfam" id="PF07980"/>
    </source>
</evidence>
<comment type="subcellular location">
    <subcellularLocation>
        <location evidence="1">Cell outer membrane</location>
    </subcellularLocation>
</comment>
<dbReference type="InterPro" id="IPR033985">
    <property type="entry name" value="SusD-like_N"/>
</dbReference>
<dbReference type="GO" id="GO:0009279">
    <property type="term" value="C:cell outer membrane"/>
    <property type="evidence" value="ECO:0007669"/>
    <property type="project" value="UniProtKB-SubCell"/>
</dbReference>
<keyword evidence="9" id="KW-1185">Reference proteome</keyword>
<proteinExistence type="inferred from homology"/>
<organism evidence="8 9">
    <name type="scientific">Pontibacter ramchanderi</name>
    <dbReference type="NCBI Taxonomy" id="1179743"/>
    <lineage>
        <taxon>Bacteria</taxon>
        <taxon>Pseudomonadati</taxon>
        <taxon>Bacteroidota</taxon>
        <taxon>Cytophagia</taxon>
        <taxon>Cytophagales</taxon>
        <taxon>Hymenobacteraceae</taxon>
        <taxon>Pontibacter</taxon>
    </lineage>
</organism>
<dbReference type="InterPro" id="IPR012944">
    <property type="entry name" value="SusD_RagB_dom"/>
</dbReference>
<protein>
    <submittedName>
        <fullName evidence="8">Putative outer membrane starch-binding protein</fullName>
    </submittedName>
</protein>
<dbReference type="EMBL" id="PJMU01000003">
    <property type="protein sequence ID" value="PKV62955.1"/>
    <property type="molecule type" value="Genomic_DNA"/>
</dbReference>
<comment type="similarity">
    <text evidence="2">Belongs to the SusD family.</text>
</comment>
<keyword evidence="4" id="KW-0472">Membrane</keyword>
<dbReference type="SUPFAM" id="SSF48452">
    <property type="entry name" value="TPR-like"/>
    <property type="match status" value="1"/>
</dbReference>
<evidence type="ECO:0000313" key="8">
    <source>
        <dbReference type="EMBL" id="PKV62955.1"/>
    </source>
</evidence>
<sequence>MKSYFTKIKYVLGLSLVLCTTSCTDKLEEVQPQTALNRDLILKDPNAAMTLYYGVYGSFRNYHGTLFQLGEMRSEIWADGLFTESEDGGLRNYYTHNISANIVPAANWAGFYGLLDKVNTVIKLFPMTLVPAEQRDRALAEMYGMRAYVYYTMLKTWGGVPLTTEPVTEVKGLTDLYKERATPEAIMEQIKSDIEQSLALFNGNNSMTSRRIYWNRAATLTLKGDVYIWSGTNMGGGGADLATAQQALEEVTSIAGLGLRANYADIFNPAMEANNQEIIFALSYEKNEATAGVYGSFMVNTTQASTLVFDPFTDPKMVSQVYPFVGGASRVGLSEEMIQKLNDPNDKRMATTFRIMHRNNPPSYPIAGVLLTKFIGRVDAGMQLYDTDFPIYRYADVLLLLAESKAKLGIDPSEEINKIRQRAYGENYTPFISGSQQENMQAVLEEDLREFIGEGKRWWSLRRAGNEWVFRYVDPVYLAPGQEYKFLLPISVGMLNSDPKLTQTPGY</sequence>
<dbReference type="Pfam" id="PF07980">
    <property type="entry name" value="SusD_RagB"/>
    <property type="match status" value="1"/>
</dbReference>
<reference evidence="8 9" key="1">
    <citation type="submission" date="2017-12" db="EMBL/GenBank/DDBJ databases">
        <title>Genomic Encyclopedia of Type Strains, Phase III (KMG-III): the genomes of soil and plant-associated and newly described type strains.</title>
        <authorList>
            <person name="Whitman W."/>
        </authorList>
    </citation>
    <scope>NUCLEOTIDE SEQUENCE [LARGE SCALE GENOMIC DNA]</scope>
    <source>
        <strain evidence="8 9">LP43</strain>
    </source>
</reference>
<evidence type="ECO:0000259" key="7">
    <source>
        <dbReference type="Pfam" id="PF14322"/>
    </source>
</evidence>
<evidence type="ECO:0000256" key="3">
    <source>
        <dbReference type="ARBA" id="ARBA00022729"/>
    </source>
</evidence>
<dbReference type="Gene3D" id="1.25.40.390">
    <property type="match status" value="1"/>
</dbReference>
<evidence type="ECO:0000313" key="9">
    <source>
        <dbReference type="Proteomes" id="UP000233782"/>
    </source>
</evidence>
<keyword evidence="5" id="KW-0998">Cell outer membrane</keyword>
<evidence type="ECO:0000256" key="2">
    <source>
        <dbReference type="ARBA" id="ARBA00006275"/>
    </source>
</evidence>
<dbReference type="OrthoDB" id="5694214at2"/>
<feature type="domain" description="SusD-like N-terminal" evidence="7">
    <location>
        <begin position="94"/>
        <end position="202"/>
    </location>
</feature>
<evidence type="ECO:0000256" key="4">
    <source>
        <dbReference type="ARBA" id="ARBA00023136"/>
    </source>
</evidence>
<dbReference type="RefSeq" id="WP_101445208.1">
    <property type="nucleotide sequence ID" value="NZ_PJMU01000003.1"/>
</dbReference>
<gene>
    <name evidence="8" type="ORF">BD749_2785</name>
</gene>
<dbReference type="AlphaFoldDB" id="A0A2N3U8A4"/>
<evidence type="ECO:0000256" key="5">
    <source>
        <dbReference type="ARBA" id="ARBA00023237"/>
    </source>
</evidence>
<name>A0A2N3U8A4_9BACT</name>